<dbReference type="eggNOG" id="COG2226">
    <property type="taxonomic scope" value="Bacteria"/>
</dbReference>
<dbReference type="STRING" id="864069.MicloDRAFT_00027810"/>
<evidence type="ECO:0000313" key="1">
    <source>
        <dbReference type="EMBL" id="EIM26232.1"/>
    </source>
</evidence>
<proteinExistence type="predicted"/>
<accession>I4YQJ0</accession>
<dbReference type="HOGENOM" id="CLU_2807644_0_0_5"/>
<protein>
    <submittedName>
        <fullName evidence="1">Uncharacterized protein</fullName>
    </submittedName>
</protein>
<keyword evidence="2" id="KW-1185">Reference proteome</keyword>
<evidence type="ECO:0000313" key="2">
    <source>
        <dbReference type="Proteomes" id="UP000003947"/>
    </source>
</evidence>
<sequence length="67" mass="7333">MAQHPARLRITEPEDVFLALTSYPPGDGASEAQLTEFREAIARAFEEGKGVLEVAKEAGLFLSRKTD</sequence>
<dbReference type="PATRIC" id="fig|864069.3.peg.3007"/>
<gene>
    <name evidence="1" type="ORF">MicloDRAFT_00027810</name>
</gene>
<reference evidence="1 2" key="1">
    <citation type="submission" date="2012-02" db="EMBL/GenBank/DDBJ databases">
        <title>Improved High-Quality Draft sequence of Microvirga sp. WSM3557.</title>
        <authorList>
            <consortium name="US DOE Joint Genome Institute"/>
            <person name="Lucas S."/>
            <person name="Han J."/>
            <person name="Lapidus A."/>
            <person name="Cheng J.-F."/>
            <person name="Goodwin L."/>
            <person name="Pitluck S."/>
            <person name="Peters L."/>
            <person name="Zhang X."/>
            <person name="Detter J.C."/>
            <person name="Han C."/>
            <person name="Tapia R."/>
            <person name="Land M."/>
            <person name="Hauser L."/>
            <person name="Kyrpides N."/>
            <person name="Ivanova N."/>
            <person name="Pagani I."/>
            <person name="Brau L."/>
            <person name="Yates R."/>
            <person name="O'Hara G."/>
            <person name="Rui T."/>
            <person name="Howieson J."/>
            <person name="Reeve W."/>
            <person name="Woyke T."/>
        </authorList>
    </citation>
    <scope>NUCLEOTIDE SEQUENCE [LARGE SCALE GENOMIC DNA]</scope>
    <source>
        <strain evidence="1 2">WSM3557</strain>
    </source>
</reference>
<dbReference type="EMBL" id="JH660645">
    <property type="protein sequence ID" value="EIM26232.1"/>
    <property type="molecule type" value="Genomic_DNA"/>
</dbReference>
<dbReference type="Proteomes" id="UP000003947">
    <property type="component" value="Unassembled WGS sequence"/>
</dbReference>
<organism evidence="1 2">
    <name type="scientific">Microvirga lotononidis</name>
    <dbReference type="NCBI Taxonomy" id="864069"/>
    <lineage>
        <taxon>Bacteria</taxon>
        <taxon>Pseudomonadati</taxon>
        <taxon>Pseudomonadota</taxon>
        <taxon>Alphaproteobacteria</taxon>
        <taxon>Hyphomicrobiales</taxon>
        <taxon>Methylobacteriaceae</taxon>
        <taxon>Microvirga</taxon>
    </lineage>
</organism>
<dbReference type="AlphaFoldDB" id="I4YQJ0"/>
<name>I4YQJ0_9HYPH</name>